<dbReference type="EMBL" id="VBOT01000042">
    <property type="protein sequence ID" value="TMQ52153.1"/>
    <property type="molecule type" value="Genomic_DNA"/>
</dbReference>
<dbReference type="AlphaFoldDB" id="A0A538SLA2"/>
<gene>
    <name evidence="2" type="ORF">E6K73_03710</name>
</gene>
<feature type="region of interest" description="Disordered" evidence="1">
    <location>
        <begin position="1"/>
        <end position="20"/>
    </location>
</feature>
<evidence type="ECO:0000256" key="1">
    <source>
        <dbReference type="SAM" id="MobiDB-lite"/>
    </source>
</evidence>
<accession>A0A538SLA2</accession>
<name>A0A538SLA2_UNCEI</name>
<evidence type="ECO:0000313" key="2">
    <source>
        <dbReference type="EMBL" id="TMQ52153.1"/>
    </source>
</evidence>
<organism evidence="2 3">
    <name type="scientific">Eiseniibacteriota bacterium</name>
    <dbReference type="NCBI Taxonomy" id="2212470"/>
    <lineage>
        <taxon>Bacteria</taxon>
        <taxon>Candidatus Eiseniibacteriota</taxon>
    </lineage>
</organism>
<reference evidence="2 3" key="1">
    <citation type="journal article" date="2019" name="Nat. Microbiol.">
        <title>Mediterranean grassland soil C-N compound turnover is dependent on rainfall and depth, and is mediated by genomically divergent microorganisms.</title>
        <authorList>
            <person name="Diamond S."/>
            <person name="Andeer P.F."/>
            <person name="Li Z."/>
            <person name="Crits-Christoph A."/>
            <person name="Burstein D."/>
            <person name="Anantharaman K."/>
            <person name="Lane K.R."/>
            <person name="Thomas B.C."/>
            <person name="Pan C."/>
            <person name="Northen T.R."/>
            <person name="Banfield J.F."/>
        </authorList>
    </citation>
    <scope>NUCLEOTIDE SEQUENCE [LARGE SCALE GENOMIC DNA]</scope>
    <source>
        <strain evidence="2">WS_3</strain>
    </source>
</reference>
<dbReference type="Proteomes" id="UP000320184">
    <property type="component" value="Unassembled WGS sequence"/>
</dbReference>
<comment type="caution">
    <text evidence="2">The sequence shown here is derived from an EMBL/GenBank/DDBJ whole genome shotgun (WGS) entry which is preliminary data.</text>
</comment>
<sequence length="100" mass="10459">MVPESGAWKGPPPMVSWSMQEGAPEPSLGLKLSPSLSVMSVVLPAGVSPSSCVTNVRPVTWSVNRIGSPKTRGVLAVRSGFCSQVAFAGDWQSSKVTLTM</sequence>
<evidence type="ECO:0000313" key="3">
    <source>
        <dbReference type="Proteomes" id="UP000320184"/>
    </source>
</evidence>
<protein>
    <submittedName>
        <fullName evidence="2">Uncharacterized protein</fullName>
    </submittedName>
</protein>
<proteinExistence type="predicted"/>